<evidence type="ECO:0000313" key="4">
    <source>
        <dbReference type="Proteomes" id="UP001156882"/>
    </source>
</evidence>
<comment type="caution">
    <text evidence="3">The sequence shown here is derived from an EMBL/GenBank/DDBJ whole genome shotgun (WGS) entry which is preliminary data.</text>
</comment>
<protein>
    <recommendedName>
        <fullName evidence="5">Periplasmic heavy metal sensor</fullName>
    </recommendedName>
</protein>
<evidence type="ECO:0000313" key="3">
    <source>
        <dbReference type="EMBL" id="GLS20829.1"/>
    </source>
</evidence>
<dbReference type="Proteomes" id="UP001156882">
    <property type="component" value="Unassembled WGS sequence"/>
</dbReference>
<keyword evidence="4" id="KW-1185">Reference proteome</keyword>
<evidence type="ECO:0000256" key="2">
    <source>
        <dbReference type="SAM" id="Phobius"/>
    </source>
</evidence>
<accession>A0ABQ6CKU7</accession>
<dbReference type="Gene3D" id="1.20.120.1490">
    <property type="match status" value="1"/>
</dbReference>
<organism evidence="3 4">
    <name type="scientific">Labrys miyagiensis</name>
    <dbReference type="NCBI Taxonomy" id="346912"/>
    <lineage>
        <taxon>Bacteria</taxon>
        <taxon>Pseudomonadati</taxon>
        <taxon>Pseudomonadota</taxon>
        <taxon>Alphaproteobacteria</taxon>
        <taxon>Hyphomicrobiales</taxon>
        <taxon>Xanthobacteraceae</taxon>
        <taxon>Labrys</taxon>
    </lineage>
</organism>
<proteinExistence type="predicted"/>
<name>A0ABQ6CKU7_9HYPH</name>
<evidence type="ECO:0008006" key="5">
    <source>
        <dbReference type="Google" id="ProtNLM"/>
    </source>
</evidence>
<dbReference type="CDD" id="cd09916">
    <property type="entry name" value="CpxP_like"/>
    <property type="match status" value="1"/>
</dbReference>
<keyword evidence="2" id="KW-1133">Transmembrane helix</keyword>
<feature type="transmembrane region" description="Helical" evidence="2">
    <location>
        <begin position="20"/>
        <end position="45"/>
    </location>
</feature>
<dbReference type="Pfam" id="PF07813">
    <property type="entry name" value="LTXXQ"/>
    <property type="match status" value="1"/>
</dbReference>
<sequence>MEKDMSEGVNTPVPARRWPRILLLGSTMAAGIVIGAAGLAGAAMVGDHMGWRHHGPRLEHIQNFVRMSLDSVAATSDQEAKVHDIIASAFTDLTPKPEDRMAMRKQAIDILKAPTVDKAALERLRTDFVARADARSKRFLDAVTEIADVLTPDQRAKLAERAEAWTDRGPMMGGEHHRHGGQRDGWDGPGDGQGGPQDQGDRDDGQKPDNN</sequence>
<dbReference type="InterPro" id="IPR012899">
    <property type="entry name" value="LTXXQ"/>
</dbReference>
<reference evidence="4" key="1">
    <citation type="journal article" date="2019" name="Int. J. Syst. Evol. Microbiol.">
        <title>The Global Catalogue of Microorganisms (GCM) 10K type strain sequencing project: providing services to taxonomists for standard genome sequencing and annotation.</title>
        <authorList>
            <consortium name="The Broad Institute Genomics Platform"/>
            <consortium name="The Broad Institute Genome Sequencing Center for Infectious Disease"/>
            <person name="Wu L."/>
            <person name="Ma J."/>
        </authorList>
    </citation>
    <scope>NUCLEOTIDE SEQUENCE [LARGE SCALE GENOMIC DNA]</scope>
    <source>
        <strain evidence="4">NBRC 101365</strain>
    </source>
</reference>
<dbReference type="EMBL" id="BSPC01000035">
    <property type="protein sequence ID" value="GLS20829.1"/>
    <property type="molecule type" value="Genomic_DNA"/>
</dbReference>
<evidence type="ECO:0000256" key="1">
    <source>
        <dbReference type="SAM" id="MobiDB-lite"/>
    </source>
</evidence>
<feature type="compositionally biased region" description="Gly residues" evidence="1">
    <location>
        <begin position="187"/>
        <end position="197"/>
    </location>
</feature>
<keyword evidence="2" id="KW-0812">Transmembrane</keyword>
<feature type="region of interest" description="Disordered" evidence="1">
    <location>
        <begin position="164"/>
        <end position="211"/>
    </location>
</feature>
<feature type="compositionally biased region" description="Basic and acidic residues" evidence="1">
    <location>
        <begin position="199"/>
        <end position="211"/>
    </location>
</feature>
<gene>
    <name evidence="3" type="ORF">GCM10007874_38460</name>
</gene>
<keyword evidence="2" id="KW-0472">Membrane</keyword>